<protein>
    <recommendedName>
        <fullName evidence="3">Thioredoxin peroxidase</fullName>
        <ecNumber evidence="2">1.11.1.24</ecNumber>
    </recommendedName>
    <alternativeName>
        <fullName evidence="9">Peroxiredoxin</fullName>
    </alternativeName>
    <alternativeName>
        <fullName evidence="11">Thioredoxin-dependent peroxide reductase</fullName>
    </alternativeName>
    <alternativeName>
        <fullName evidence="12">Thioredoxin-dependent peroxiredoxin</fullName>
    </alternativeName>
</protein>
<evidence type="ECO:0000256" key="6">
    <source>
        <dbReference type="ARBA" id="ARBA00023002"/>
    </source>
</evidence>
<dbReference type="GO" id="GO:0006979">
    <property type="term" value="P:response to oxidative stress"/>
    <property type="evidence" value="ECO:0007669"/>
    <property type="project" value="TreeGrafter"/>
</dbReference>
<dbReference type="GO" id="GO:0005783">
    <property type="term" value="C:endoplasmic reticulum"/>
    <property type="evidence" value="ECO:0007669"/>
    <property type="project" value="TreeGrafter"/>
</dbReference>
<dbReference type="Gene3D" id="3.40.30.10">
    <property type="entry name" value="Glutaredoxin"/>
    <property type="match status" value="1"/>
</dbReference>
<evidence type="ECO:0000256" key="13">
    <source>
        <dbReference type="SAM" id="SignalP"/>
    </source>
</evidence>
<dbReference type="Pfam" id="PF00578">
    <property type="entry name" value="AhpC-TSA"/>
    <property type="match status" value="1"/>
</dbReference>
<proteinExistence type="inferred from homology"/>
<dbReference type="PROSITE" id="PS51352">
    <property type="entry name" value="THIOREDOXIN_2"/>
    <property type="match status" value="1"/>
</dbReference>
<dbReference type="EC" id="1.11.1.24" evidence="2"/>
<dbReference type="GO" id="GO:0045454">
    <property type="term" value="P:cell redox homeostasis"/>
    <property type="evidence" value="ECO:0007669"/>
    <property type="project" value="TreeGrafter"/>
</dbReference>
<dbReference type="InterPro" id="IPR013766">
    <property type="entry name" value="Thioredoxin_domain"/>
</dbReference>
<evidence type="ECO:0000256" key="2">
    <source>
        <dbReference type="ARBA" id="ARBA00013017"/>
    </source>
</evidence>
<reference evidence="15" key="1">
    <citation type="submission" date="2021-02" db="EMBL/GenBank/DDBJ databases">
        <authorList>
            <person name="Nowell W R."/>
        </authorList>
    </citation>
    <scope>NUCLEOTIDE SEQUENCE</scope>
</reference>
<keyword evidence="13" id="KW-0732">Signal</keyword>
<evidence type="ECO:0000256" key="4">
    <source>
        <dbReference type="ARBA" id="ARBA00022559"/>
    </source>
</evidence>
<dbReference type="GO" id="GO:0008379">
    <property type="term" value="F:thioredoxin peroxidase activity"/>
    <property type="evidence" value="ECO:0007669"/>
    <property type="project" value="TreeGrafter"/>
</dbReference>
<gene>
    <name evidence="15" type="ORF">SEV965_LOCUS32705</name>
</gene>
<evidence type="ECO:0000256" key="3">
    <source>
        <dbReference type="ARBA" id="ARBA00018824"/>
    </source>
</evidence>
<evidence type="ECO:0000256" key="9">
    <source>
        <dbReference type="ARBA" id="ARBA00032077"/>
    </source>
</evidence>
<dbReference type="GO" id="GO:0033554">
    <property type="term" value="P:cellular response to stress"/>
    <property type="evidence" value="ECO:0007669"/>
    <property type="project" value="TreeGrafter"/>
</dbReference>
<feature type="domain" description="Thioredoxin" evidence="14">
    <location>
        <begin position="54"/>
        <end position="199"/>
    </location>
</feature>
<accession>A0A815NCR3</accession>
<evidence type="ECO:0000259" key="14">
    <source>
        <dbReference type="PROSITE" id="PS51352"/>
    </source>
</evidence>
<comment type="caution">
    <text evidence="15">The sequence shown here is derived from an EMBL/GenBank/DDBJ whole genome shotgun (WGS) entry which is preliminary data.</text>
</comment>
<dbReference type="GO" id="GO:0005829">
    <property type="term" value="C:cytosol"/>
    <property type="evidence" value="ECO:0007669"/>
    <property type="project" value="TreeGrafter"/>
</dbReference>
<keyword evidence="7" id="KW-1015">Disulfide bond</keyword>
<dbReference type="CDD" id="cd03015">
    <property type="entry name" value="PRX_Typ2cys"/>
    <property type="match status" value="1"/>
</dbReference>
<comment type="catalytic activity">
    <reaction evidence="10">
        <text>a hydroperoxide + [thioredoxin]-dithiol = an alcohol + [thioredoxin]-disulfide + H2O</text>
        <dbReference type="Rhea" id="RHEA:62620"/>
        <dbReference type="Rhea" id="RHEA-COMP:10698"/>
        <dbReference type="Rhea" id="RHEA-COMP:10700"/>
        <dbReference type="ChEBI" id="CHEBI:15377"/>
        <dbReference type="ChEBI" id="CHEBI:29950"/>
        <dbReference type="ChEBI" id="CHEBI:30879"/>
        <dbReference type="ChEBI" id="CHEBI:35924"/>
        <dbReference type="ChEBI" id="CHEBI:50058"/>
        <dbReference type="EC" id="1.11.1.24"/>
    </reaction>
</comment>
<dbReference type="InterPro" id="IPR019479">
    <property type="entry name" value="Peroxiredoxin_C"/>
</dbReference>
<dbReference type="Proteomes" id="UP000663889">
    <property type="component" value="Unassembled WGS sequence"/>
</dbReference>
<evidence type="ECO:0000256" key="12">
    <source>
        <dbReference type="ARBA" id="ARBA00079296"/>
    </source>
</evidence>
<dbReference type="AlphaFoldDB" id="A0A815NCR3"/>
<name>A0A815NCR3_9BILA</name>
<dbReference type="InterPro" id="IPR050217">
    <property type="entry name" value="Peroxiredoxin"/>
</dbReference>
<evidence type="ECO:0000256" key="10">
    <source>
        <dbReference type="ARBA" id="ARBA00049091"/>
    </source>
</evidence>
<keyword evidence="6" id="KW-0560">Oxidoreductase</keyword>
<comment type="similarity">
    <text evidence="1">Belongs to the peroxiredoxin family. AhpC/Prx1 subfamily.</text>
</comment>
<organism evidence="15 16">
    <name type="scientific">Rotaria sordida</name>
    <dbReference type="NCBI Taxonomy" id="392033"/>
    <lineage>
        <taxon>Eukaryota</taxon>
        <taxon>Metazoa</taxon>
        <taxon>Spiralia</taxon>
        <taxon>Gnathifera</taxon>
        <taxon>Rotifera</taxon>
        <taxon>Eurotatoria</taxon>
        <taxon>Bdelloidea</taxon>
        <taxon>Philodinida</taxon>
        <taxon>Philodinidae</taxon>
        <taxon>Rotaria</taxon>
    </lineage>
</organism>
<evidence type="ECO:0000256" key="7">
    <source>
        <dbReference type="ARBA" id="ARBA00023157"/>
    </source>
</evidence>
<evidence type="ECO:0000313" key="15">
    <source>
        <dbReference type="EMBL" id="CAF1430227.1"/>
    </source>
</evidence>
<keyword evidence="4" id="KW-0575">Peroxidase</keyword>
<dbReference type="InterPro" id="IPR000866">
    <property type="entry name" value="AhpC/TSA"/>
</dbReference>
<evidence type="ECO:0000256" key="8">
    <source>
        <dbReference type="ARBA" id="ARBA00023284"/>
    </source>
</evidence>
<feature type="signal peptide" evidence="13">
    <location>
        <begin position="1"/>
        <end position="19"/>
    </location>
</feature>
<dbReference type="InterPro" id="IPR036249">
    <property type="entry name" value="Thioredoxin-like_sf"/>
</dbReference>
<dbReference type="SUPFAM" id="SSF52833">
    <property type="entry name" value="Thioredoxin-like"/>
    <property type="match status" value="1"/>
</dbReference>
<dbReference type="PANTHER" id="PTHR10681">
    <property type="entry name" value="THIOREDOXIN PEROXIDASE"/>
    <property type="match status" value="1"/>
</dbReference>
<keyword evidence="8" id="KW-0676">Redox-active center</keyword>
<evidence type="ECO:0000256" key="1">
    <source>
        <dbReference type="ARBA" id="ARBA00009796"/>
    </source>
</evidence>
<dbReference type="FunFam" id="3.40.30.10:FF:000003">
    <property type="entry name" value="Peroxiredoxin 1"/>
    <property type="match status" value="1"/>
</dbReference>
<evidence type="ECO:0000256" key="5">
    <source>
        <dbReference type="ARBA" id="ARBA00022862"/>
    </source>
</evidence>
<dbReference type="GO" id="GO:0042744">
    <property type="term" value="P:hydrogen peroxide catabolic process"/>
    <property type="evidence" value="ECO:0007669"/>
    <property type="project" value="TreeGrafter"/>
</dbReference>
<sequence>MFPISVIVLLFFWSPLILCKREEQLCFQHLDSSGAYPCESRPSKEPLSLQYNKAQISKPAPSFEGIAAIDGEFKEISLTDFKNKYLVLLFYPLDFTFVCPTEIIAFSDRIQEFKKINTEAWINTPREQGGLGKIQIPLLSDLTHQISKDYGVYLQDVGHALRGLFIIDGRGILRQITMNDLPVGRSTDETLRLLQAFQYTDKHGEVCPAGWHPGADTIIPNPEEKLKYFSKTYETKKN</sequence>
<dbReference type="EMBL" id="CAJNOU010004180">
    <property type="protein sequence ID" value="CAF1430227.1"/>
    <property type="molecule type" value="Genomic_DNA"/>
</dbReference>
<keyword evidence="5" id="KW-0049">Antioxidant</keyword>
<dbReference type="PANTHER" id="PTHR10681:SF171">
    <property type="entry name" value="PEROXIREDOXIN 4"/>
    <property type="match status" value="1"/>
</dbReference>
<feature type="chain" id="PRO_5032781313" description="Thioredoxin peroxidase" evidence="13">
    <location>
        <begin position="20"/>
        <end position="238"/>
    </location>
</feature>
<dbReference type="Pfam" id="PF10417">
    <property type="entry name" value="1-cysPrx_C"/>
    <property type="match status" value="1"/>
</dbReference>
<evidence type="ECO:0000256" key="11">
    <source>
        <dbReference type="ARBA" id="ARBA00078288"/>
    </source>
</evidence>
<evidence type="ECO:0000313" key="16">
    <source>
        <dbReference type="Proteomes" id="UP000663889"/>
    </source>
</evidence>